<protein>
    <submittedName>
        <fullName evidence="3">DUF6880 family protein</fullName>
    </submittedName>
</protein>
<feature type="domain" description="SWIM-type" evidence="2">
    <location>
        <begin position="48"/>
        <end position="85"/>
    </location>
</feature>
<keyword evidence="1" id="KW-0863">Zinc-finger</keyword>
<reference evidence="3 4" key="1">
    <citation type="submission" date="2024-06" db="EMBL/GenBank/DDBJ databases">
        <authorList>
            <person name="Bataeva Y.V."/>
            <person name="Grigorian L.N."/>
            <person name="Solomentsev V.I."/>
        </authorList>
    </citation>
    <scope>NUCLEOTIDE SEQUENCE [LARGE SCALE GENOMIC DNA]</scope>
    <source>
        <strain evidence="4">SCPM-O-B-12605 (RCAM04882)</strain>
    </source>
</reference>
<sequence length="552" mass="61031">MRAFSREELLELAGRKSYDRGASYVPAVQGLSTDRATVRGTVTGTHAYRVELTPGRSRMSWECDCPWAEEGNFCKHCVALGLVYLSAVERGTPVPAAAAPPDIRAYLESLAHGDLVDLLVSAAGTDEALERRLEVRAASAAVTGSGGGGDMTMAALRAFVDRALRIDDFVDYREAPAYAETVSDVAEQLQRLLEDDLHEAAEELSRYAVERLGEYLPLTDDSDGEVGEAALRVVEAHVEACANADPDPVELAEWLLDRQLNGSGVPELLLESYAGVLGKAGLEHYGNRLADIGADRPADDWDSRFLMTEFARASGDVDLLVRVYSQGREGVYHAGIVDALLSAGRDGEALGWAEQGLAEKEGHPDGRLVEHVVGAYRAAERWEDLRRVRWEVFERSPGVESYRALRDDEAPGEWPRVRGQALAVLRRSAARRSTRHFPCPLVEVLLWEGSGDEAWETATEHGCDDRQWLRLAELREEEHPGDSLDVYVREVSRLVSLTSTVLYPRAAELARRVHGLYGRLGRPQNAVEFVAGLRREHRRKRRFLAELDRAGL</sequence>
<evidence type="ECO:0000259" key="2">
    <source>
        <dbReference type="PROSITE" id="PS50966"/>
    </source>
</evidence>
<evidence type="ECO:0000313" key="4">
    <source>
        <dbReference type="Proteomes" id="UP001432401"/>
    </source>
</evidence>
<dbReference type="Pfam" id="PF04434">
    <property type="entry name" value="SWIM"/>
    <property type="match status" value="1"/>
</dbReference>
<proteinExistence type="predicted"/>
<dbReference type="Proteomes" id="UP001432401">
    <property type="component" value="Unassembled WGS sequence"/>
</dbReference>
<accession>A0ABV1ZZW2</accession>
<keyword evidence="1" id="KW-0862">Zinc</keyword>
<gene>
    <name evidence="3" type="ORF">ABUK86_22900</name>
</gene>
<evidence type="ECO:0000313" key="3">
    <source>
        <dbReference type="EMBL" id="MES0836645.1"/>
    </source>
</evidence>
<name>A0ABV1ZZW2_9ACTN</name>
<evidence type="ECO:0000256" key="1">
    <source>
        <dbReference type="PROSITE-ProRule" id="PRU00325"/>
    </source>
</evidence>
<keyword evidence="1" id="KW-0479">Metal-binding</keyword>
<dbReference type="InterPro" id="IPR007527">
    <property type="entry name" value="Znf_SWIM"/>
</dbReference>
<dbReference type="EMBL" id="JBEQNB010000013">
    <property type="protein sequence ID" value="MES0836645.1"/>
    <property type="molecule type" value="Genomic_DNA"/>
</dbReference>
<organism evidence="3 4">
    <name type="scientific">Nocardiopsis tropica</name>
    <dbReference type="NCBI Taxonomy" id="109330"/>
    <lineage>
        <taxon>Bacteria</taxon>
        <taxon>Bacillati</taxon>
        <taxon>Actinomycetota</taxon>
        <taxon>Actinomycetes</taxon>
        <taxon>Streptosporangiales</taxon>
        <taxon>Nocardiopsidaceae</taxon>
        <taxon>Nocardiopsis</taxon>
    </lineage>
</organism>
<dbReference type="PROSITE" id="PS50966">
    <property type="entry name" value="ZF_SWIM"/>
    <property type="match status" value="1"/>
</dbReference>
<comment type="caution">
    <text evidence="3">The sequence shown here is derived from an EMBL/GenBank/DDBJ whole genome shotgun (WGS) entry which is preliminary data.</text>
</comment>
<keyword evidence="4" id="KW-1185">Reference proteome</keyword>
<dbReference type="RefSeq" id="WP_352985436.1">
    <property type="nucleotide sequence ID" value="NZ_JBEQNA010000012.1"/>
</dbReference>